<dbReference type="RefSeq" id="WP_064461295.1">
    <property type="nucleotide sequence ID" value="NZ_CP012505.1"/>
</dbReference>
<keyword evidence="3" id="KW-1185">Reference proteome</keyword>
<gene>
    <name evidence="2" type="ORF">ACH24_04280</name>
</gene>
<keyword evidence="1" id="KW-0732">Signal</keyword>
<evidence type="ECO:0000313" key="2">
    <source>
        <dbReference type="EMBL" id="ALB01878.1"/>
    </source>
</evidence>
<protein>
    <submittedName>
        <fullName evidence="2">Membrane protein</fullName>
    </submittedName>
</protein>
<dbReference type="EMBL" id="CP012505">
    <property type="protein sequence ID" value="ALB01878.1"/>
    <property type="molecule type" value="Genomic_DNA"/>
</dbReference>
<dbReference type="AlphaFoldDB" id="A0AAC8ZMQ1"/>
<reference evidence="2 3" key="1">
    <citation type="journal article" date="2016" name="Int. J. Syst. Evol. Microbiol.">
        <title>Reclassification of Wolbachia persica as Francisella persica comb. nov. and emended description of the family Francisellaceae.</title>
        <authorList>
            <person name="Larson M.A."/>
            <person name="Nalbantoglu U."/>
            <person name="Sayood K."/>
            <person name="Zentz E.B."/>
            <person name="Cer R.Z."/>
            <person name="Iwen P.C."/>
            <person name="Francesconi S.C."/>
            <person name="Bishop-Lilly K.A."/>
            <person name="Mokashi V.P."/>
            <person name="Sjostedt A."/>
            <person name="Hinrichs S.H."/>
        </authorList>
    </citation>
    <scope>NUCLEOTIDE SEQUENCE [LARGE SCALE GENOMIC DNA]</scope>
    <source>
        <strain evidence="2 3">FSC845</strain>
    </source>
</reference>
<feature type="signal peptide" evidence="1">
    <location>
        <begin position="1"/>
        <end position="20"/>
    </location>
</feature>
<feature type="chain" id="PRO_5042056622" evidence="1">
    <location>
        <begin position="21"/>
        <end position="496"/>
    </location>
</feature>
<evidence type="ECO:0000313" key="3">
    <source>
        <dbReference type="Proteomes" id="UP000242800"/>
    </source>
</evidence>
<dbReference type="KEGG" id="fper:ACH24_04280"/>
<dbReference type="Proteomes" id="UP000242800">
    <property type="component" value="Chromosome"/>
</dbReference>
<organism evidence="2 3">
    <name type="scientific">Francisella persica ATCC VR-331</name>
    <dbReference type="NCBI Taxonomy" id="1086726"/>
    <lineage>
        <taxon>Bacteria</taxon>
        <taxon>Pseudomonadati</taxon>
        <taxon>Pseudomonadota</taxon>
        <taxon>Gammaproteobacteria</taxon>
        <taxon>Thiotrichales</taxon>
        <taxon>Francisellaceae</taxon>
        <taxon>Francisella</taxon>
    </lineage>
</organism>
<name>A0AAC8ZMQ1_9GAMM</name>
<proteinExistence type="predicted"/>
<evidence type="ECO:0000256" key="1">
    <source>
        <dbReference type="SAM" id="SignalP"/>
    </source>
</evidence>
<sequence length="496" mass="53441">MKKTLTIALLGTIAATSAYANNLNAKIVSESVTKYSNNAETAANTNVDSTIHAVKSIADIGDIQANGAKLAKGLVLTSSGQVKIPNTVKPKDMYMTDETAAAKGIAKYNAEKDDINANIERLTEKRNNVSGIGKAIKQLNYDRKIAQKKEELKAIDIKIDILKGIEDGSKAYAEEKIAQFNNVKNITINGPKAYFNDIAKPISSHLNAAWDSATSLNYMGYRSNIDMFWSAKIALLNGQYYVNSKDAATAIEFNDIKNYLTIQAIKSIRSSDTTKAIALYADATTLAYVVTTLNDLESGIQKKIATSPRITAQSICEANLLNIKANTKVSAARNVISGLSDPKNVKAILTQLLDRFSIGDITVYDLYKLGNIWAINAAVNAISAAIGSEGLIYVKDRTLMLRPASAVADIVANAITEDSVYKQVSDADSILFGNNACNFIAAKNSSNPIAQAMVAASKQIAEKLSKGEVVSPAFEEKVYVALEATIFENLNKVLPK</sequence>
<accession>A0AAC8ZMQ1</accession>